<dbReference type="eggNOG" id="COG1452">
    <property type="taxonomic scope" value="Bacteria"/>
</dbReference>
<dbReference type="GO" id="GO:0043165">
    <property type="term" value="P:Gram-negative-bacterium-type cell outer membrane assembly"/>
    <property type="evidence" value="ECO:0007669"/>
    <property type="project" value="UniProtKB-UniRule"/>
</dbReference>
<accession>A0A078KU68</accession>
<dbReference type="STRING" id="1034943.BN59_00797"/>
<keyword evidence="2 4" id="KW-0472">Membrane</keyword>
<keyword evidence="3 4" id="KW-0998">Cell outer membrane</keyword>
<comment type="function">
    <text evidence="4">Together with LptE, is involved in the assembly of lipopolysaccharide (LPS) at the surface of the outer membrane.</text>
</comment>
<dbReference type="AlphaFoldDB" id="A0A078KU68"/>
<dbReference type="Pfam" id="PF03968">
    <property type="entry name" value="LptD_N"/>
    <property type="match status" value="1"/>
</dbReference>
<dbReference type="InterPro" id="IPR045659">
    <property type="entry name" value="LptD_2"/>
</dbReference>
<sequence precursor="true">MICHRYLFAGLAAATSGLAAVMYHVVSHASEVMIEPVQACVIARDLELTAVNRERIAQCLGWQEENASTLCRGSYKPIEITPLSDDEEVRIMADNVSFYREGRSELSGNVEVQQTGRVVNAQTAYVYRDAKTNQVTQIELLGSVKYLEADRLMIARKATINPQDKSGKVEDVLYRFNSQRRAAVLPSWGRASLIERFANKDYFLEKATYTTCQPQNDSWHIGAKSIKLNNASATGVARHAKLYVRNWPILYTPYLSFPTSKERKSGFLMPVIGSSNVGGFDLALPYYWNIAPNYDATITPHLYTNRGMMMEGQYRYLSLNSYSTIQGSFLGHDKAYNHFLRDSELQYPSLRGKRSDRWSVDLKNSTAITQNVHLGINFQQVSDDYFLEDFSTNFAIMTARQLLRQADLSYTTDHWFFKGMAQSYQTLHPINQTPVAEVYQRLPQLLAAGSYDDLPFNASFSLLGQYDNFIWPVDRATKPEGPRYHLNPILSLPQIKPWGYFTPSIELVENYYDLNARASHFKSDYNRLIPRYYIDSGLNFERRTSFLHQGFTQTLEPRLFYLNVPYRNQTPVPVFDSGYMIFNADQLFRTNRFSGFDRIGDANQLSYALSSRWLSDVTGGEKASFTLGQIRYFDKRKVLLCQNPDGHCHENPLTLGLLSTTSKTSPVVGRALYHFNSNWVMTGDYAWDPATRATNNGHVNFHYEPEPNKILVAGYSYLVNGDVTRVAYTNIEDNPLNQITFSYAWPFSAKWSSLGGYNYNISKRYEMMSFLGVQYDNCCWAVRLIGGRAFRYLDSQARPHYNNNVYLQILLKGLGSVGNSDPASRLRTFIPGYMDQFHR</sequence>
<dbReference type="PROSITE" id="PS50006">
    <property type="entry name" value="FHA_DOMAIN"/>
    <property type="match status" value="1"/>
</dbReference>
<dbReference type="Pfam" id="PF19838">
    <property type="entry name" value="LptD_2"/>
    <property type="match status" value="1"/>
</dbReference>
<dbReference type="InterPro" id="IPR000253">
    <property type="entry name" value="FHA_dom"/>
</dbReference>
<reference evidence="6 7" key="1">
    <citation type="submission" date="2014-06" db="EMBL/GenBank/DDBJ databases">
        <authorList>
            <person name="Urmite Genomes Urmite Genomes"/>
        </authorList>
    </citation>
    <scope>NUCLEOTIDE SEQUENCE [LARGE SCALE GENOMIC DNA]</scope>
</reference>
<dbReference type="GO" id="GO:1990351">
    <property type="term" value="C:transporter complex"/>
    <property type="evidence" value="ECO:0007669"/>
    <property type="project" value="TreeGrafter"/>
</dbReference>
<dbReference type="OrthoDB" id="9760225at2"/>
<dbReference type="InterPro" id="IPR005653">
    <property type="entry name" value="OstA-like_N"/>
</dbReference>
<dbReference type="GO" id="GO:0015920">
    <property type="term" value="P:lipopolysaccharide transport"/>
    <property type="evidence" value="ECO:0007669"/>
    <property type="project" value="InterPro"/>
</dbReference>
<evidence type="ECO:0000259" key="5">
    <source>
        <dbReference type="PROSITE" id="PS50006"/>
    </source>
</evidence>
<protein>
    <recommendedName>
        <fullName evidence="4">LPS-assembly protein LptD</fullName>
    </recommendedName>
</protein>
<feature type="chain" id="PRO_5008981698" description="LPS-assembly protein LptD" evidence="4">
    <location>
        <begin position="20"/>
        <end position="839"/>
    </location>
</feature>
<keyword evidence="7" id="KW-1185">Reference proteome</keyword>
<dbReference type="Proteomes" id="UP000044071">
    <property type="component" value="Unassembled WGS sequence"/>
</dbReference>
<comment type="subcellular location">
    <subcellularLocation>
        <location evidence="4">Cell outer membrane</location>
    </subcellularLocation>
</comment>
<evidence type="ECO:0000256" key="4">
    <source>
        <dbReference type="HAMAP-Rule" id="MF_01411"/>
    </source>
</evidence>
<dbReference type="PANTHER" id="PTHR30189">
    <property type="entry name" value="LPS-ASSEMBLY PROTEIN"/>
    <property type="match status" value="1"/>
</dbReference>
<evidence type="ECO:0000313" key="7">
    <source>
        <dbReference type="Proteomes" id="UP000044071"/>
    </source>
</evidence>
<name>A0A078KU68_9GAMM</name>
<comment type="similarity">
    <text evidence="4">Belongs to the LptD family.</text>
</comment>
<dbReference type="InterPro" id="IPR050218">
    <property type="entry name" value="LptD"/>
</dbReference>
<dbReference type="HAMAP" id="MF_01411">
    <property type="entry name" value="LPS_assembly_LptD"/>
    <property type="match status" value="1"/>
</dbReference>
<dbReference type="GO" id="GO:0009279">
    <property type="term" value="C:cell outer membrane"/>
    <property type="evidence" value="ECO:0007669"/>
    <property type="project" value="UniProtKB-SubCell"/>
</dbReference>
<dbReference type="InterPro" id="IPR020889">
    <property type="entry name" value="LipoPS_assembly_LptD"/>
</dbReference>
<comment type="subunit">
    <text evidence="4">Component of the lipopolysaccharide transport and assembly complex. Interacts with LptE and LptA.</text>
</comment>
<comment type="caution">
    <text evidence="4">Lacks conserved residue(s) required for the propagation of feature annotation.</text>
</comment>
<dbReference type="InterPro" id="IPR007543">
    <property type="entry name" value="LptD_C"/>
</dbReference>
<proteinExistence type="inferred from homology"/>
<feature type="domain" description="FHA" evidence="5">
    <location>
        <begin position="349"/>
        <end position="402"/>
    </location>
</feature>
<keyword evidence="1 4" id="KW-0732">Signal</keyword>
<dbReference type="Pfam" id="PF04453">
    <property type="entry name" value="LptD"/>
    <property type="match status" value="1"/>
</dbReference>
<organism evidence="6 7">
    <name type="scientific">Legionella massiliensis</name>
    <dbReference type="NCBI Taxonomy" id="1034943"/>
    <lineage>
        <taxon>Bacteria</taxon>
        <taxon>Pseudomonadati</taxon>
        <taxon>Pseudomonadota</taxon>
        <taxon>Gammaproteobacteria</taxon>
        <taxon>Legionellales</taxon>
        <taxon>Legionellaceae</taxon>
        <taxon>Legionella</taxon>
    </lineage>
</organism>
<evidence type="ECO:0000256" key="2">
    <source>
        <dbReference type="ARBA" id="ARBA00023136"/>
    </source>
</evidence>
<feature type="signal peptide" evidence="4">
    <location>
        <begin position="1"/>
        <end position="19"/>
    </location>
</feature>
<evidence type="ECO:0000313" key="6">
    <source>
        <dbReference type="EMBL" id="CDZ76527.1"/>
    </source>
</evidence>
<dbReference type="RefSeq" id="WP_043873045.1">
    <property type="nucleotide sequence ID" value="NZ_CCVW01000001.1"/>
</dbReference>
<evidence type="ECO:0000256" key="3">
    <source>
        <dbReference type="ARBA" id="ARBA00023237"/>
    </source>
</evidence>
<evidence type="ECO:0000256" key="1">
    <source>
        <dbReference type="ARBA" id="ARBA00022729"/>
    </source>
</evidence>
<dbReference type="PANTHER" id="PTHR30189:SF1">
    <property type="entry name" value="LPS-ASSEMBLY PROTEIN LPTD"/>
    <property type="match status" value="1"/>
</dbReference>
<gene>
    <name evidence="4 6" type="primary">lptD</name>
    <name evidence="6" type="ORF">BN59_00797</name>
</gene>
<dbReference type="EMBL" id="CCSB01000001">
    <property type="protein sequence ID" value="CDZ76527.1"/>
    <property type="molecule type" value="Genomic_DNA"/>
</dbReference>
<dbReference type="Gene3D" id="2.60.450.10">
    <property type="entry name" value="Lipopolysaccharide (LPS) transport protein A like domain"/>
    <property type="match status" value="1"/>
</dbReference>